<evidence type="ECO:0000256" key="5">
    <source>
        <dbReference type="ARBA" id="ARBA00023136"/>
    </source>
</evidence>
<organism evidence="7 8">
    <name type="scientific">Spirulina subsalsa FACHB-351</name>
    <dbReference type="NCBI Taxonomy" id="234711"/>
    <lineage>
        <taxon>Bacteria</taxon>
        <taxon>Bacillati</taxon>
        <taxon>Cyanobacteriota</taxon>
        <taxon>Cyanophyceae</taxon>
        <taxon>Spirulinales</taxon>
        <taxon>Spirulinaceae</taxon>
        <taxon>Spirulina</taxon>
    </lineage>
</organism>
<dbReference type="Pfam" id="PF01810">
    <property type="entry name" value="LysE"/>
    <property type="match status" value="1"/>
</dbReference>
<evidence type="ECO:0000256" key="3">
    <source>
        <dbReference type="ARBA" id="ARBA00022692"/>
    </source>
</evidence>
<evidence type="ECO:0000256" key="6">
    <source>
        <dbReference type="SAM" id="Phobius"/>
    </source>
</evidence>
<name>A0ABT3L506_9CYAN</name>
<comment type="subcellular location">
    <subcellularLocation>
        <location evidence="1">Cell membrane</location>
        <topology evidence="1">Multi-pass membrane protein</topology>
    </subcellularLocation>
</comment>
<evidence type="ECO:0000256" key="2">
    <source>
        <dbReference type="ARBA" id="ARBA00022475"/>
    </source>
</evidence>
<protein>
    <submittedName>
        <fullName evidence="7">LysE family transporter</fullName>
    </submittedName>
</protein>
<gene>
    <name evidence="7" type="ORF">K4A83_07795</name>
</gene>
<feature type="transmembrane region" description="Helical" evidence="6">
    <location>
        <begin position="39"/>
        <end position="60"/>
    </location>
</feature>
<keyword evidence="5 6" id="KW-0472">Membrane</keyword>
<keyword evidence="8" id="KW-1185">Reference proteome</keyword>
<keyword evidence="2" id="KW-1003">Cell membrane</keyword>
<keyword evidence="4 6" id="KW-1133">Transmembrane helix</keyword>
<keyword evidence="3 6" id="KW-0812">Transmembrane</keyword>
<dbReference type="RefSeq" id="WP_265263913.1">
    <property type="nucleotide sequence ID" value="NZ_JAIHOM010000029.1"/>
</dbReference>
<dbReference type="PANTHER" id="PTHR30086:SF20">
    <property type="entry name" value="ARGININE EXPORTER PROTEIN ARGO-RELATED"/>
    <property type="match status" value="1"/>
</dbReference>
<reference evidence="7 8" key="1">
    <citation type="submission" date="2021-08" db="EMBL/GenBank/DDBJ databases">
        <title>Draft genome sequence of Spirulina subsalsa with high tolerance to salinity and hype-accumulation of phycocyanin.</title>
        <authorList>
            <person name="Pei H."/>
            <person name="Jiang L."/>
        </authorList>
    </citation>
    <scope>NUCLEOTIDE SEQUENCE [LARGE SCALE GENOMIC DNA]</scope>
    <source>
        <strain evidence="7 8">FACHB-351</strain>
    </source>
</reference>
<evidence type="ECO:0000313" key="8">
    <source>
        <dbReference type="Proteomes" id="UP001526426"/>
    </source>
</evidence>
<evidence type="ECO:0000313" key="7">
    <source>
        <dbReference type="EMBL" id="MCW6036174.1"/>
    </source>
</evidence>
<feature type="transmembrane region" description="Helical" evidence="6">
    <location>
        <begin position="110"/>
        <end position="133"/>
    </location>
</feature>
<dbReference type="PANTHER" id="PTHR30086">
    <property type="entry name" value="ARGININE EXPORTER PROTEIN ARGO"/>
    <property type="match status" value="1"/>
</dbReference>
<dbReference type="Proteomes" id="UP001526426">
    <property type="component" value="Unassembled WGS sequence"/>
</dbReference>
<accession>A0ABT3L506</accession>
<comment type="caution">
    <text evidence="7">The sequence shown here is derived from an EMBL/GenBank/DDBJ whole genome shotgun (WGS) entry which is preliminary data.</text>
</comment>
<evidence type="ECO:0000256" key="4">
    <source>
        <dbReference type="ARBA" id="ARBA00022989"/>
    </source>
</evidence>
<feature type="transmembrane region" description="Helical" evidence="6">
    <location>
        <begin position="189"/>
        <end position="207"/>
    </location>
</feature>
<proteinExistence type="predicted"/>
<feature type="transmembrane region" description="Helical" evidence="6">
    <location>
        <begin position="145"/>
        <end position="165"/>
    </location>
</feature>
<dbReference type="InterPro" id="IPR001123">
    <property type="entry name" value="LeuE-type"/>
</dbReference>
<evidence type="ECO:0000256" key="1">
    <source>
        <dbReference type="ARBA" id="ARBA00004651"/>
    </source>
</evidence>
<sequence length="214" mass="23056">MLSLFLQGMLFGFAIAAPIGAIGFLCIQRTLNHGRLIGLLSGLGAATADGIYGCIASLGLGLMNPVLEHQGLLRLLGGLFLLYLGVQTFTSKPPSPNSETPSATAPMNGLFAYSSTLFLTLTNPLTIFFFLSIFSGLGLGEHHHFLTAFPLILGVFIGSALWWLLLSSGVNHLQHNVLSNSLTVEKLQWINRLSGIILISFAVILLYKIPQFRS</sequence>
<dbReference type="EMBL" id="JAIHOM010000029">
    <property type="protein sequence ID" value="MCW6036174.1"/>
    <property type="molecule type" value="Genomic_DNA"/>
</dbReference>